<evidence type="ECO:0000313" key="2">
    <source>
        <dbReference type="EMBL" id="GLK11290.1"/>
    </source>
</evidence>
<reference evidence="2" key="2">
    <citation type="submission" date="2023-01" db="EMBL/GenBank/DDBJ databases">
        <authorList>
            <person name="Sun Q."/>
            <person name="Evtushenko L."/>
        </authorList>
    </citation>
    <scope>NUCLEOTIDE SEQUENCE</scope>
    <source>
        <strain evidence="2">VKM Ac-2007</strain>
    </source>
</reference>
<keyword evidence="1" id="KW-0732">Signal</keyword>
<accession>A0A9W6MES3</accession>
<protein>
    <recommendedName>
        <fullName evidence="4">Secreted protein</fullName>
    </recommendedName>
</protein>
<evidence type="ECO:0008006" key="4">
    <source>
        <dbReference type="Google" id="ProtNLM"/>
    </source>
</evidence>
<reference evidence="2" key="1">
    <citation type="journal article" date="2014" name="Int. J. Syst. Evol. Microbiol.">
        <title>Complete genome sequence of Corynebacterium casei LMG S-19264T (=DSM 44701T), isolated from a smear-ripened cheese.</title>
        <authorList>
            <consortium name="US DOE Joint Genome Institute (JGI-PGF)"/>
            <person name="Walter F."/>
            <person name="Albersmeier A."/>
            <person name="Kalinowski J."/>
            <person name="Ruckert C."/>
        </authorList>
    </citation>
    <scope>NUCLEOTIDE SEQUENCE</scope>
    <source>
        <strain evidence="2">VKM Ac-2007</strain>
    </source>
</reference>
<name>A0A9W6MES3_9ACTN</name>
<gene>
    <name evidence="2" type="ORF">GCM10017600_46960</name>
</gene>
<dbReference type="AlphaFoldDB" id="A0A9W6MES3"/>
<evidence type="ECO:0000313" key="3">
    <source>
        <dbReference type="Proteomes" id="UP001143474"/>
    </source>
</evidence>
<dbReference type="Proteomes" id="UP001143474">
    <property type="component" value="Unassembled WGS sequence"/>
</dbReference>
<feature type="chain" id="PRO_5040951316" description="Secreted protein" evidence="1">
    <location>
        <begin position="26"/>
        <end position="89"/>
    </location>
</feature>
<feature type="signal peptide" evidence="1">
    <location>
        <begin position="1"/>
        <end position="25"/>
    </location>
</feature>
<dbReference type="EMBL" id="BSEV01000010">
    <property type="protein sequence ID" value="GLK11290.1"/>
    <property type="molecule type" value="Genomic_DNA"/>
</dbReference>
<evidence type="ECO:0000256" key="1">
    <source>
        <dbReference type="SAM" id="SignalP"/>
    </source>
</evidence>
<keyword evidence="3" id="KW-1185">Reference proteome</keyword>
<sequence>MIRRILVASAIVGLAVTGSATVASADTVNSGDPLFNLVSDLFEGDNQENGLLPDTIGGAEQRRGLFGALLGGRRDRLVNSTHISGLSNE</sequence>
<proteinExistence type="predicted"/>
<comment type="caution">
    <text evidence="2">The sequence shown here is derived from an EMBL/GenBank/DDBJ whole genome shotgun (WGS) entry which is preliminary data.</text>
</comment>
<dbReference type="RefSeq" id="WP_271219670.1">
    <property type="nucleotide sequence ID" value="NZ_BAAAVD010000014.1"/>
</dbReference>
<organism evidence="2 3">
    <name type="scientific">Streptosporangium carneum</name>
    <dbReference type="NCBI Taxonomy" id="47481"/>
    <lineage>
        <taxon>Bacteria</taxon>
        <taxon>Bacillati</taxon>
        <taxon>Actinomycetota</taxon>
        <taxon>Actinomycetes</taxon>
        <taxon>Streptosporangiales</taxon>
        <taxon>Streptosporangiaceae</taxon>
        <taxon>Streptosporangium</taxon>
    </lineage>
</organism>